<dbReference type="InterPro" id="IPR029151">
    <property type="entry name" value="Sensor-like_sf"/>
</dbReference>
<keyword evidence="7 9" id="KW-0807">Transducer</keyword>
<dbReference type="PANTHER" id="PTHR32089:SF112">
    <property type="entry name" value="LYSOZYME-LIKE PROTEIN-RELATED"/>
    <property type="match status" value="1"/>
</dbReference>
<evidence type="ECO:0000256" key="7">
    <source>
        <dbReference type="ARBA" id="ARBA00023224"/>
    </source>
</evidence>
<dbReference type="InterPro" id="IPR004089">
    <property type="entry name" value="MCPsignal_dom"/>
</dbReference>
<dbReference type="KEGG" id="cff:CFF8240_1305"/>
<keyword evidence="10" id="KW-0175">Coiled coil</keyword>
<evidence type="ECO:0000256" key="2">
    <source>
        <dbReference type="ARBA" id="ARBA00022475"/>
    </source>
</evidence>
<dbReference type="Pfam" id="PF00015">
    <property type="entry name" value="MCPsignal"/>
    <property type="match status" value="1"/>
</dbReference>
<keyword evidence="2" id="KW-1003">Cell membrane</keyword>
<evidence type="ECO:0000256" key="11">
    <source>
        <dbReference type="SAM" id="Phobius"/>
    </source>
</evidence>
<evidence type="ECO:0000256" key="10">
    <source>
        <dbReference type="SAM" id="Coils"/>
    </source>
</evidence>
<keyword evidence="5 11" id="KW-1133">Transmembrane helix</keyword>
<dbReference type="PANTHER" id="PTHR32089">
    <property type="entry name" value="METHYL-ACCEPTING CHEMOTAXIS PROTEIN MCPB"/>
    <property type="match status" value="1"/>
</dbReference>
<dbReference type="HOGENOM" id="CLU_000445_107_30_7"/>
<dbReference type="PROSITE" id="PS50111">
    <property type="entry name" value="CHEMOTAXIS_TRANSDUC_2"/>
    <property type="match status" value="1"/>
</dbReference>
<feature type="domain" description="Methyl-accepting transducer" evidence="12">
    <location>
        <begin position="452"/>
        <end position="652"/>
    </location>
</feature>
<dbReference type="GO" id="GO:0007165">
    <property type="term" value="P:signal transduction"/>
    <property type="evidence" value="ECO:0007669"/>
    <property type="project" value="UniProtKB-KW"/>
</dbReference>
<dbReference type="InterPro" id="IPR003660">
    <property type="entry name" value="HAMP_dom"/>
</dbReference>
<evidence type="ECO:0000256" key="5">
    <source>
        <dbReference type="ARBA" id="ARBA00022989"/>
    </source>
</evidence>
<evidence type="ECO:0000256" key="3">
    <source>
        <dbReference type="ARBA" id="ARBA00022500"/>
    </source>
</evidence>
<keyword evidence="3" id="KW-0145">Chemotaxis</keyword>
<comment type="subcellular location">
    <subcellularLocation>
        <location evidence="1">Cell membrane</location>
        <topology evidence="1">Multi-pass membrane protein</topology>
    </subcellularLocation>
</comment>
<dbReference type="GO" id="GO:0005886">
    <property type="term" value="C:plasma membrane"/>
    <property type="evidence" value="ECO:0007669"/>
    <property type="project" value="UniProtKB-SubCell"/>
</dbReference>
<evidence type="ECO:0000256" key="6">
    <source>
        <dbReference type="ARBA" id="ARBA00023136"/>
    </source>
</evidence>
<dbReference type="SUPFAM" id="SSF103190">
    <property type="entry name" value="Sensory domain-like"/>
    <property type="match status" value="1"/>
</dbReference>
<organism evidence="14 15">
    <name type="scientific">Campylobacter fetus subsp. fetus (strain 82-40)</name>
    <dbReference type="NCBI Taxonomy" id="360106"/>
    <lineage>
        <taxon>Bacteria</taxon>
        <taxon>Pseudomonadati</taxon>
        <taxon>Campylobacterota</taxon>
        <taxon>Epsilonproteobacteria</taxon>
        <taxon>Campylobacterales</taxon>
        <taxon>Campylobacteraceae</taxon>
        <taxon>Campylobacter</taxon>
    </lineage>
</organism>
<dbReference type="CDD" id="cd12913">
    <property type="entry name" value="PDC1_MCP_like"/>
    <property type="match status" value="1"/>
</dbReference>
<dbReference type="SMART" id="SM00283">
    <property type="entry name" value="MA"/>
    <property type="match status" value="1"/>
</dbReference>
<dbReference type="eggNOG" id="COG0840">
    <property type="taxonomic scope" value="Bacteria"/>
</dbReference>
<dbReference type="EMBL" id="CP000487">
    <property type="protein sequence ID" value="ABK81753.1"/>
    <property type="molecule type" value="Genomic_DNA"/>
</dbReference>
<evidence type="ECO:0000256" key="4">
    <source>
        <dbReference type="ARBA" id="ARBA00022692"/>
    </source>
</evidence>
<feature type="transmembrane region" description="Helical" evidence="11">
    <location>
        <begin position="12"/>
        <end position="30"/>
    </location>
</feature>
<comment type="similarity">
    <text evidence="8">Belongs to the methyl-accepting chemotaxis (MCP) protein family.</text>
</comment>
<gene>
    <name evidence="14" type="ordered locus">CFF8240_1305</name>
</gene>
<evidence type="ECO:0000313" key="14">
    <source>
        <dbReference type="EMBL" id="ABK81753.1"/>
    </source>
</evidence>
<proteinExistence type="inferred from homology"/>
<dbReference type="GO" id="GO:0006935">
    <property type="term" value="P:chemotaxis"/>
    <property type="evidence" value="ECO:0007669"/>
    <property type="project" value="UniProtKB-KW"/>
</dbReference>
<feature type="coiled-coil region" evidence="10">
    <location>
        <begin position="455"/>
        <end position="503"/>
    </location>
</feature>
<evidence type="ECO:0000313" key="15">
    <source>
        <dbReference type="Proteomes" id="UP000000760"/>
    </source>
</evidence>
<dbReference type="InterPro" id="IPR033479">
    <property type="entry name" value="dCache_1"/>
</dbReference>
<dbReference type="Gene3D" id="3.30.450.20">
    <property type="entry name" value="PAS domain"/>
    <property type="match status" value="2"/>
</dbReference>
<reference evidence="15" key="1">
    <citation type="submission" date="2006-11" db="EMBL/GenBank/DDBJ databases">
        <title>Sequence of Campylobacter fetus subsp. fetus 82-40.</title>
        <authorList>
            <person name="Fouts D.E."/>
            <person name="Nelson K.E."/>
        </authorList>
    </citation>
    <scope>NUCLEOTIDE SEQUENCE [LARGE SCALE GENOMIC DNA]</scope>
    <source>
        <strain evidence="15">82-40</strain>
    </source>
</reference>
<evidence type="ECO:0000256" key="1">
    <source>
        <dbReference type="ARBA" id="ARBA00004651"/>
    </source>
</evidence>
<sequence length="652" mass="72828">MQQRGLATKVSIGVSILFMILLIVLTYINYSNSKVNTTQLLSSERAKSIQAGKMLLDTQFKKAIVGIENLSKLFSSNNYDYKEVENILKNINSSMDFEAMYIAYQDNGMIVASDGNSGLPTDEYDPRKQNWYQEAANLRKTLITEPYIDNVTKKQIITAATPFYKDNKLLYVVGADFTIDGIQKEFNELGNAEGAYMLLMDKNAKLIMHPNSDFIGKTLNATKEILKNYKANNVDEYGRLPYTHEDGSKKLGRCVSFGINDWIICSNVDIDFFSKKTDNILYKNIIISITFIILATLIIYILVKRFLKPIQIIQNGLKDFFDFLNHKNDNPKAISLKSNDEFGVMAKLINDNTSNIKDSMEQDNKAVKESLEKANEVENGNLKARINTIPSSPGLEKLRQVLNKMLDTLERKIGSDINVIQQTFDSFKELDFTSRIPNAKGEVERVTNLLGDEIAKMLKDNLAQANNLKEKANSLKGYVENLNESASSQANSLQESAAAVEEMSSSMSSINERAGDVIKQSEDIKSIITIIRDIADQTNLLALNAAIEAARAGEHGRGFAVVADEVRQLAERTGKSLAEIEANVNILSQGINEMSQSINEQTEAINQINEAVATVDEQTKQNVTIAQNSNKITNEVESIANEVFNEVNKKKF</sequence>
<name>A0RQH5_CAMFF</name>
<protein>
    <submittedName>
        <fullName evidence="14">Methyl-accepting chemotaxis protein</fullName>
    </submittedName>
</protein>
<evidence type="ECO:0000256" key="9">
    <source>
        <dbReference type="PROSITE-ProRule" id="PRU00284"/>
    </source>
</evidence>
<evidence type="ECO:0000259" key="13">
    <source>
        <dbReference type="PROSITE" id="PS50885"/>
    </source>
</evidence>
<feature type="domain" description="HAMP" evidence="13">
    <location>
        <begin position="372"/>
        <end position="414"/>
    </location>
</feature>
<dbReference type="SUPFAM" id="SSF58104">
    <property type="entry name" value="Methyl-accepting chemotaxis protein (MCP) signaling domain"/>
    <property type="match status" value="1"/>
</dbReference>
<keyword evidence="4 11" id="KW-0812">Transmembrane</keyword>
<feature type="coiled-coil region" evidence="10">
    <location>
        <begin position="591"/>
        <end position="618"/>
    </location>
</feature>
<accession>A0RQH5</accession>
<dbReference type="Gene3D" id="6.10.340.10">
    <property type="match status" value="1"/>
</dbReference>
<evidence type="ECO:0000259" key="12">
    <source>
        <dbReference type="PROSITE" id="PS50111"/>
    </source>
</evidence>
<dbReference type="PROSITE" id="PS50885">
    <property type="entry name" value="HAMP"/>
    <property type="match status" value="1"/>
</dbReference>
<dbReference type="Gene3D" id="1.10.287.950">
    <property type="entry name" value="Methyl-accepting chemotaxis protein"/>
    <property type="match status" value="1"/>
</dbReference>
<keyword evidence="6 11" id="KW-0472">Membrane</keyword>
<dbReference type="Proteomes" id="UP000000760">
    <property type="component" value="Chromosome"/>
</dbReference>
<feature type="transmembrane region" description="Helical" evidence="11">
    <location>
        <begin position="285"/>
        <end position="303"/>
    </location>
</feature>
<dbReference type="AlphaFoldDB" id="A0RQH5"/>
<dbReference type="CDD" id="cd18774">
    <property type="entry name" value="PDC2_HK_sensor"/>
    <property type="match status" value="1"/>
</dbReference>
<evidence type="ECO:0000256" key="8">
    <source>
        <dbReference type="ARBA" id="ARBA00029447"/>
    </source>
</evidence>
<dbReference type="Pfam" id="PF02743">
    <property type="entry name" value="dCache_1"/>
    <property type="match status" value="1"/>
</dbReference>